<dbReference type="RefSeq" id="WP_344067244.1">
    <property type="nucleotide sequence ID" value="NZ_BAAAPN010000057.1"/>
</dbReference>
<keyword evidence="5" id="KW-1185">Reference proteome</keyword>
<accession>A0ABN2KV23</accession>
<evidence type="ECO:0000313" key="4">
    <source>
        <dbReference type="EMBL" id="GAA1766519.1"/>
    </source>
</evidence>
<dbReference type="Proteomes" id="UP001501475">
    <property type="component" value="Unassembled WGS sequence"/>
</dbReference>
<dbReference type="Gene3D" id="2.40.128.270">
    <property type="match status" value="1"/>
</dbReference>
<feature type="domain" description="DUF306" evidence="3">
    <location>
        <begin position="55"/>
        <end position="125"/>
    </location>
</feature>
<evidence type="ECO:0000259" key="3">
    <source>
        <dbReference type="Pfam" id="PF03724"/>
    </source>
</evidence>
<protein>
    <recommendedName>
        <fullName evidence="3">DUF306 domain-containing protein</fullName>
    </recommendedName>
</protein>
<dbReference type="InterPro" id="IPR038670">
    <property type="entry name" value="HslJ-like_sf"/>
</dbReference>
<evidence type="ECO:0000313" key="5">
    <source>
        <dbReference type="Proteomes" id="UP001501475"/>
    </source>
</evidence>
<dbReference type="InterPro" id="IPR005184">
    <property type="entry name" value="DUF306_Meta_HslJ"/>
</dbReference>
<reference evidence="4 5" key="1">
    <citation type="journal article" date="2019" name="Int. J. Syst. Evol. Microbiol.">
        <title>The Global Catalogue of Microorganisms (GCM) 10K type strain sequencing project: providing services to taxonomists for standard genome sequencing and annotation.</title>
        <authorList>
            <consortium name="The Broad Institute Genomics Platform"/>
            <consortium name="The Broad Institute Genome Sequencing Center for Infectious Disease"/>
            <person name="Wu L."/>
            <person name="Ma J."/>
        </authorList>
    </citation>
    <scope>NUCLEOTIDE SEQUENCE [LARGE SCALE GENOMIC DNA]</scope>
    <source>
        <strain evidence="4 5">JCM 15591</strain>
    </source>
</reference>
<dbReference type="PROSITE" id="PS51257">
    <property type="entry name" value="PROKAR_LIPOPROTEIN"/>
    <property type="match status" value="1"/>
</dbReference>
<sequence length="162" mass="16649">MFARAAALATIALLTACADGGDAKNGTVPVKNLSQIVGSYTAVNTAQSPTPLVKGSVLTMQIRPDAIIVQAGCNTLSGPASAADSHLVAGDLAITEMACAPELMAQDTWLAAHLAKRPRIDWSGPYVSLVWDDGWLGFDKSLAPEPGMTGDPDTPVSSSPTS</sequence>
<dbReference type="Pfam" id="PF03724">
    <property type="entry name" value="META"/>
    <property type="match status" value="1"/>
</dbReference>
<comment type="caution">
    <text evidence="4">The sequence shown here is derived from an EMBL/GenBank/DDBJ whole genome shotgun (WGS) entry which is preliminary data.</text>
</comment>
<evidence type="ECO:0000256" key="1">
    <source>
        <dbReference type="SAM" id="MobiDB-lite"/>
    </source>
</evidence>
<feature type="compositionally biased region" description="Low complexity" evidence="1">
    <location>
        <begin position="151"/>
        <end position="162"/>
    </location>
</feature>
<feature type="signal peptide" evidence="2">
    <location>
        <begin position="1"/>
        <end position="18"/>
    </location>
</feature>
<feature type="region of interest" description="Disordered" evidence="1">
    <location>
        <begin position="141"/>
        <end position="162"/>
    </location>
</feature>
<gene>
    <name evidence="4" type="ORF">GCM10009810_26680</name>
</gene>
<proteinExistence type="predicted"/>
<keyword evidence="2" id="KW-0732">Signal</keyword>
<evidence type="ECO:0000256" key="2">
    <source>
        <dbReference type="SAM" id="SignalP"/>
    </source>
</evidence>
<organism evidence="4 5">
    <name type="scientific">Nostocoides vanveenii</name>
    <dbReference type="NCBI Taxonomy" id="330835"/>
    <lineage>
        <taxon>Bacteria</taxon>
        <taxon>Bacillati</taxon>
        <taxon>Actinomycetota</taxon>
        <taxon>Actinomycetes</taxon>
        <taxon>Micrococcales</taxon>
        <taxon>Intrasporangiaceae</taxon>
        <taxon>Nostocoides</taxon>
    </lineage>
</organism>
<feature type="chain" id="PRO_5047319288" description="DUF306 domain-containing protein" evidence="2">
    <location>
        <begin position="19"/>
        <end position="162"/>
    </location>
</feature>
<name>A0ABN2KV23_9MICO</name>
<dbReference type="EMBL" id="BAAAPN010000057">
    <property type="protein sequence ID" value="GAA1766519.1"/>
    <property type="molecule type" value="Genomic_DNA"/>
</dbReference>